<dbReference type="FunFam" id="1.20.1640.10:FF:000004">
    <property type="entry name" value="Protein translocase subunit SecD"/>
    <property type="match status" value="1"/>
</dbReference>
<sequence length="835" mass="89507">MRTPKWQLAIYSLIIICGLIAALPNFVPPNKLGMLPNWLQNQHVTLGLDLQGGSHLVLEVDAPVLKHDRLTWLQDETRRLLRQEQVSGITPRLQGAAVVIETPDAEMAGRVEALVSGLATPVQTGGFTPTNDILVARDGTQLTLTLSQAGLDDRINQAIDQSLEIVRQRVDQVGVAEPTIQRVGSDRIMVQLPGLQDPTRLRELLGSTAQMSFHMVAGSQGGPGISTLQDEEGNSYPIEDSVALSGERLVDARAGFDQRTHEPLVSFRFDSVGTQRFAEITQKNVGRPFAIVLDGKVLSAPVIREPITGGSGQISGSFTVEDTVVLSALLRAGALPAPLTVIEERTVGPDLGADVIRTGIISGIAGFVLVVGLMVGLYGGWGLIASGALLLNVILTLGVLGFLGATLTLPGLAGIILGIGIAVDANILINERIKEEAARGKSAFAALDQGFNRAYSTIVDANVTSLIATLLLFMFGTGPVRGFAVTMLIGIVLSMFTAVAVVRIAMTEVVRRRKLKTLTIRSPFRFKARETHFRFMKARYLGIGMSIFLSIASIVLFMKPGLNYGIDFTGGIQAEVSTSQSTDLAALRSGLGELGLGEVSLQTVGDGQSVLVRLPRQEGGEAAQTSAINQVRAKMAELDPGSSVERTEVVGPKVSGELARNGVIAVVLASLAMLVYIWWRFEWYFAVGAIATLVLDTTKTVGFFALTGLDFNLTAIAALLTIIGYSVNDKVVVYDRMRENLRLYKKMPLRDVIDMSINQVLLRCVFTSLTTFLAILPLAIWGGNSVANFAIPMVFGVVVATTSSIFIAAPILLLLGDWAGRRRARQVDAVPLPAE</sequence>
<dbReference type="PANTHER" id="PTHR30081:SF1">
    <property type="entry name" value="PROTEIN TRANSLOCASE SUBUNIT SECD"/>
    <property type="match status" value="1"/>
</dbReference>
<feature type="transmembrane region" description="Helical" evidence="10">
    <location>
        <begin position="538"/>
        <end position="558"/>
    </location>
</feature>
<dbReference type="InterPro" id="IPR048634">
    <property type="entry name" value="SecD_SecF_C"/>
</dbReference>
<keyword evidence="9 10" id="KW-0472">Membrane</keyword>
<dbReference type="GO" id="GO:0006605">
    <property type="term" value="P:protein targeting"/>
    <property type="evidence" value="ECO:0007669"/>
    <property type="project" value="UniProtKB-UniRule"/>
</dbReference>
<dbReference type="EMBL" id="CP032509">
    <property type="protein sequence ID" value="AZN71393.1"/>
    <property type="molecule type" value="Genomic_DNA"/>
</dbReference>
<feature type="domain" description="Protein export membrane protein SecD/SecF C-terminal" evidence="12">
    <location>
        <begin position="631"/>
        <end position="816"/>
    </location>
</feature>
<feature type="transmembrane region" description="Helical" evidence="10">
    <location>
        <begin position="482"/>
        <end position="506"/>
    </location>
</feature>
<feature type="transmembrane region" description="Helical" evidence="10">
    <location>
        <begin position="413"/>
        <end position="433"/>
    </location>
</feature>
<feature type="transmembrane region" description="Helical" evidence="10">
    <location>
        <begin position="684"/>
        <end position="705"/>
    </location>
</feature>
<proteinExistence type="inferred from homology"/>
<feature type="domain" description="Protein translocase subunit SecDF P1" evidence="13">
    <location>
        <begin position="159"/>
        <end position="217"/>
    </location>
</feature>
<dbReference type="InterPro" id="IPR022645">
    <property type="entry name" value="SecD/SecF_bac"/>
</dbReference>
<evidence type="ECO:0000256" key="1">
    <source>
        <dbReference type="ARBA" id="ARBA00004651"/>
    </source>
</evidence>
<dbReference type="InterPro" id="IPR048631">
    <property type="entry name" value="SecD_1st"/>
</dbReference>
<dbReference type="NCBIfam" id="TIGR01129">
    <property type="entry name" value="secD"/>
    <property type="match status" value="1"/>
</dbReference>
<keyword evidence="3 10" id="KW-1003">Cell membrane</keyword>
<evidence type="ECO:0000259" key="14">
    <source>
        <dbReference type="Pfam" id="PF22599"/>
    </source>
</evidence>
<feature type="transmembrane region" description="Helical" evidence="10">
    <location>
        <begin position="658"/>
        <end position="679"/>
    </location>
</feature>
<evidence type="ECO:0000256" key="8">
    <source>
        <dbReference type="ARBA" id="ARBA00023010"/>
    </source>
</evidence>
<dbReference type="InterPro" id="IPR054384">
    <property type="entry name" value="SecDF_P1_head"/>
</dbReference>
<keyword evidence="6 10" id="KW-0653">Protein transport</keyword>
<keyword evidence="5 10" id="KW-0812">Transmembrane</keyword>
<comment type="subunit">
    <text evidence="10">Forms a complex with SecF. Part of the essential Sec protein translocation apparatus which comprises SecA, SecYEG and auxiliary proteins SecDF-YajC and YidC.</text>
</comment>
<dbReference type="Proteomes" id="UP000268192">
    <property type="component" value="Chromosome"/>
</dbReference>
<evidence type="ECO:0000256" key="10">
    <source>
        <dbReference type="HAMAP-Rule" id="MF_01463"/>
    </source>
</evidence>
<keyword evidence="7 10" id="KW-1133">Transmembrane helix</keyword>
<dbReference type="Pfam" id="PF21760">
    <property type="entry name" value="SecD_1st"/>
    <property type="match status" value="1"/>
</dbReference>
<name>A0A3S9B397_9HYPH</name>
<keyword evidence="16" id="KW-1185">Reference proteome</keyword>
<dbReference type="KEGG" id="abaw:D5400_09015"/>
<dbReference type="NCBIfam" id="TIGR00916">
    <property type="entry name" value="2A0604s01"/>
    <property type="match status" value="2"/>
</dbReference>
<dbReference type="OrthoDB" id="9805019at2"/>
<evidence type="ECO:0000256" key="6">
    <source>
        <dbReference type="ARBA" id="ARBA00022927"/>
    </source>
</evidence>
<comment type="function">
    <text evidence="10">Part of the Sec protein translocase complex. Interacts with the SecYEG preprotein conducting channel. SecDF uses the proton motive force (PMF) to complete protein translocation after the ATP-dependent function of SecA.</text>
</comment>
<reference evidence="15 16" key="1">
    <citation type="submission" date="2018-09" db="EMBL/GenBank/DDBJ databases">
        <title>Marinorhizobium profundi gen. nov., sp. nov., isolated from a deep-sea sediment sample from the New Britain Trench and proposal of Marinorhizobiaceae fam. nov. in the order Rhizobiales of the class Alphaproteobacteria.</title>
        <authorList>
            <person name="Cao J."/>
        </authorList>
    </citation>
    <scope>NUCLEOTIDE SEQUENCE [LARGE SCALE GENOMIC DNA]</scope>
    <source>
        <strain evidence="15 16">WS11</strain>
    </source>
</reference>
<dbReference type="InterPro" id="IPR022813">
    <property type="entry name" value="SecD/SecF_arch_bac"/>
</dbReference>
<keyword evidence="4" id="KW-0997">Cell inner membrane</keyword>
<dbReference type="InterPro" id="IPR022646">
    <property type="entry name" value="SecD/SecF_CS"/>
</dbReference>
<gene>
    <name evidence="10 15" type="primary">secD</name>
    <name evidence="11" type="synonym">secF</name>
    <name evidence="15" type="ORF">D5400_09015</name>
</gene>
<accession>A0A3S9B397</accession>
<dbReference type="Gene3D" id="3.30.1360.200">
    <property type="match status" value="1"/>
</dbReference>
<dbReference type="GO" id="GO:0043952">
    <property type="term" value="P:protein transport by the Sec complex"/>
    <property type="evidence" value="ECO:0007669"/>
    <property type="project" value="UniProtKB-UniRule"/>
</dbReference>
<evidence type="ECO:0000256" key="7">
    <source>
        <dbReference type="ARBA" id="ARBA00022989"/>
    </source>
</evidence>
<dbReference type="PRINTS" id="PR01755">
    <property type="entry name" value="SECFTRNLCASE"/>
</dbReference>
<comment type="subcellular location">
    <subcellularLocation>
        <location evidence="1 10">Cell membrane</location>
        <topology evidence="1 10">Multi-pass membrane protein</topology>
    </subcellularLocation>
</comment>
<dbReference type="Pfam" id="PF22599">
    <property type="entry name" value="SecDF_P1_head"/>
    <property type="match status" value="1"/>
</dbReference>
<evidence type="ECO:0000259" key="12">
    <source>
        <dbReference type="Pfam" id="PF02355"/>
    </source>
</evidence>
<evidence type="ECO:0000256" key="4">
    <source>
        <dbReference type="ARBA" id="ARBA00022519"/>
    </source>
</evidence>
<comment type="similarity">
    <text evidence="11">Belongs to the SecD/SecF family. SecF subfamily.</text>
</comment>
<evidence type="ECO:0000259" key="13">
    <source>
        <dbReference type="Pfam" id="PF21760"/>
    </source>
</evidence>
<feature type="transmembrane region" description="Helical" evidence="10">
    <location>
        <begin position="760"/>
        <end position="783"/>
    </location>
</feature>
<dbReference type="Pfam" id="PF07549">
    <property type="entry name" value="Sec_GG"/>
    <property type="match status" value="2"/>
</dbReference>
<dbReference type="HAMAP" id="MF_01464_B">
    <property type="entry name" value="SecF_B"/>
    <property type="match status" value="1"/>
</dbReference>
<dbReference type="Gene3D" id="1.20.1640.10">
    <property type="entry name" value="Multidrug efflux transporter AcrB transmembrane domain"/>
    <property type="match status" value="2"/>
</dbReference>
<feature type="transmembrane region" description="Helical" evidence="10">
    <location>
        <begin position="454"/>
        <end position="476"/>
    </location>
</feature>
<comment type="similarity">
    <text evidence="10">Belongs to the SecD/SecF family. SecD subfamily.</text>
</comment>
<keyword evidence="2 10" id="KW-0813">Transport</keyword>
<dbReference type="Gene3D" id="3.30.70.3400">
    <property type="match status" value="2"/>
</dbReference>
<dbReference type="SUPFAM" id="SSF82866">
    <property type="entry name" value="Multidrug efflux transporter AcrB transmembrane domain"/>
    <property type="match status" value="2"/>
</dbReference>
<dbReference type="InterPro" id="IPR005791">
    <property type="entry name" value="SecD"/>
</dbReference>
<evidence type="ECO:0000256" key="11">
    <source>
        <dbReference type="HAMAP-Rule" id="MF_01464"/>
    </source>
</evidence>
<dbReference type="GO" id="GO:0015450">
    <property type="term" value="F:protein-transporting ATPase activity"/>
    <property type="evidence" value="ECO:0007669"/>
    <property type="project" value="InterPro"/>
</dbReference>
<dbReference type="NCBIfam" id="TIGR00966">
    <property type="entry name" value="transloc_SecF"/>
    <property type="match status" value="1"/>
</dbReference>
<dbReference type="Pfam" id="PF02355">
    <property type="entry name" value="SecD_SecF_C"/>
    <property type="match status" value="2"/>
</dbReference>
<evidence type="ECO:0000313" key="16">
    <source>
        <dbReference type="Proteomes" id="UP000268192"/>
    </source>
</evidence>
<evidence type="ECO:0000256" key="2">
    <source>
        <dbReference type="ARBA" id="ARBA00022448"/>
    </source>
</evidence>
<comment type="caution">
    <text evidence="10">Lacks conserved residue(s) required for the propagation of feature annotation.</text>
</comment>
<feature type="transmembrane region" description="Helical" evidence="10">
    <location>
        <begin position="711"/>
        <end position="728"/>
    </location>
</feature>
<dbReference type="AlphaFoldDB" id="A0A3S9B397"/>
<protein>
    <recommendedName>
        <fullName evidence="10 11">Multifunctional fusion protein</fullName>
    </recommendedName>
    <domain>
        <recommendedName>
            <fullName evidence="10">Protein translocase subunit SecD</fullName>
        </recommendedName>
    </domain>
    <domain>
        <recommendedName>
            <fullName evidence="11">Protein-export membrane protein SecF</fullName>
        </recommendedName>
    </domain>
</protein>
<evidence type="ECO:0000256" key="3">
    <source>
        <dbReference type="ARBA" id="ARBA00022475"/>
    </source>
</evidence>
<dbReference type="PANTHER" id="PTHR30081">
    <property type="entry name" value="PROTEIN-EXPORT MEMBRANE PROTEIN SEC"/>
    <property type="match status" value="1"/>
</dbReference>
<feature type="transmembrane region" description="Helical" evidence="10">
    <location>
        <begin position="360"/>
        <end position="381"/>
    </location>
</feature>
<dbReference type="RefSeq" id="WP_126009686.1">
    <property type="nucleotide sequence ID" value="NZ_CP032509.1"/>
</dbReference>
<dbReference type="InterPro" id="IPR055344">
    <property type="entry name" value="SecD_SecF_C_bact"/>
</dbReference>
<feature type="domain" description="Protein export membrane protein SecD/SecF C-terminal" evidence="12">
    <location>
        <begin position="340"/>
        <end position="499"/>
    </location>
</feature>
<keyword evidence="8 10" id="KW-0811">Translocation</keyword>
<feature type="transmembrane region" description="Helical" evidence="10">
    <location>
        <begin position="388"/>
        <end position="407"/>
    </location>
</feature>
<dbReference type="HAMAP" id="MF_01463_B">
    <property type="entry name" value="SecD_B"/>
    <property type="match status" value="1"/>
</dbReference>
<feature type="domain" description="SecDF P1 head subdomain" evidence="14">
    <location>
        <begin position="230"/>
        <end position="337"/>
    </location>
</feature>
<dbReference type="InterPro" id="IPR005665">
    <property type="entry name" value="SecF_bac"/>
</dbReference>
<comment type="subunit">
    <text evidence="11">Forms a complex with SecD. Part of the essential Sec protein translocation apparatus which comprises SecA, SecYEG and auxiliary proteins SecDF-YajC and YidC.</text>
</comment>
<evidence type="ECO:0000256" key="5">
    <source>
        <dbReference type="ARBA" id="ARBA00022692"/>
    </source>
</evidence>
<organism evidence="15 16">
    <name type="scientific">Georhizobium profundi</name>
    <dbReference type="NCBI Taxonomy" id="2341112"/>
    <lineage>
        <taxon>Bacteria</taxon>
        <taxon>Pseudomonadati</taxon>
        <taxon>Pseudomonadota</taxon>
        <taxon>Alphaproteobacteria</taxon>
        <taxon>Hyphomicrobiales</taxon>
        <taxon>Rhizobiaceae</taxon>
        <taxon>Georhizobium</taxon>
    </lineage>
</organism>
<evidence type="ECO:0000256" key="9">
    <source>
        <dbReference type="ARBA" id="ARBA00023136"/>
    </source>
</evidence>
<dbReference type="NCBIfam" id="NF009583">
    <property type="entry name" value="PRK13024.1-3"/>
    <property type="match status" value="1"/>
</dbReference>
<dbReference type="FunFam" id="3.30.1360.200:FF:000002">
    <property type="entry name" value="Preprotein translocase subunit SecD"/>
    <property type="match status" value="1"/>
</dbReference>
<feature type="transmembrane region" description="Helical" evidence="10">
    <location>
        <begin position="789"/>
        <end position="815"/>
    </location>
</feature>
<dbReference type="GO" id="GO:0005886">
    <property type="term" value="C:plasma membrane"/>
    <property type="evidence" value="ECO:0007669"/>
    <property type="project" value="UniProtKB-SubCell"/>
</dbReference>
<evidence type="ECO:0000313" key="15">
    <source>
        <dbReference type="EMBL" id="AZN71393.1"/>
    </source>
</evidence>
<dbReference type="GO" id="GO:0065002">
    <property type="term" value="P:intracellular protein transmembrane transport"/>
    <property type="evidence" value="ECO:0007669"/>
    <property type="project" value="UniProtKB-UniRule"/>
</dbReference>